<dbReference type="InterPro" id="IPR050173">
    <property type="entry name" value="ABC_transporter_C-like"/>
</dbReference>
<dbReference type="GO" id="GO:0016887">
    <property type="term" value="F:ATP hydrolysis activity"/>
    <property type="evidence" value="ECO:0007669"/>
    <property type="project" value="InterPro"/>
</dbReference>
<dbReference type="InterPro" id="IPR003593">
    <property type="entry name" value="AAA+_ATPase"/>
</dbReference>
<dbReference type="PROSITE" id="PS00211">
    <property type="entry name" value="ABC_TRANSPORTER_1"/>
    <property type="match status" value="2"/>
</dbReference>
<reference evidence="13" key="1">
    <citation type="submission" date="2021-09" db="EMBL/GenBank/DDBJ databases">
        <title>A high-quality genome of the endoparasitic fungus Hirsutella rhossiliensis with a comparison of Hirsutella genomes reveals transposable elements contributing to genome size variation.</title>
        <authorList>
            <person name="Lin R."/>
            <person name="Jiao Y."/>
            <person name="Sun X."/>
            <person name="Ling J."/>
            <person name="Xie B."/>
            <person name="Cheng X."/>
        </authorList>
    </citation>
    <scope>NUCLEOTIDE SEQUENCE</scope>
    <source>
        <strain evidence="13">HR02</strain>
    </source>
</reference>
<dbReference type="InterPro" id="IPR017871">
    <property type="entry name" value="ABC_transporter-like_CS"/>
</dbReference>
<dbReference type="CDD" id="cd03244">
    <property type="entry name" value="ABCC_MRP_domain2"/>
    <property type="match status" value="1"/>
</dbReference>
<comment type="caution">
    <text evidence="13">The sequence shown here is derived from an EMBL/GenBank/DDBJ whole genome shotgun (WGS) entry which is preliminary data.</text>
</comment>
<feature type="transmembrane region" description="Helical" evidence="10">
    <location>
        <begin position="211"/>
        <end position="237"/>
    </location>
</feature>
<protein>
    <submittedName>
        <fullName evidence="13">ABC transporter transmembrane domain-containing protein</fullName>
    </submittedName>
</protein>
<dbReference type="CDD" id="cd03250">
    <property type="entry name" value="ABCC_MRP_domain1"/>
    <property type="match status" value="1"/>
</dbReference>
<dbReference type="RefSeq" id="XP_044724644.1">
    <property type="nucleotide sequence ID" value="XM_044861011.1"/>
</dbReference>
<evidence type="ECO:0000256" key="4">
    <source>
        <dbReference type="ARBA" id="ARBA00022692"/>
    </source>
</evidence>
<dbReference type="SUPFAM" id="SSF90123">
    <property type="entry name" value="ABC transporter transmembrane region"/>
    <property type="match status" value="2"/>
</dbReference>
<keyword evidence="14" id="KW-1185">Reference proteome</keyword>
<dbReference type="Pfam" id="PF00664">
    <property type="entry name" value="ABC_membrane"/>
    <property type="match status" value="2"/>
</dbReference>
<gene>
    <name evidence="13" type="ORF">HRG_02540</name>
</gene>
<dbReference type="InterPro" id="IPR003439">
    <property type="entry name" value="ABC_transporter-like_ATP-bd"/>
</dbReference>
<dbReference type="GO" id="GO:0140359">
    <property type="term" value="F:ABC-type transporter activity"/>
    <property type="evidence" value="ECO:0007669"/>
    <property type="project" value="InterPro"/>
</dbReference>
<dbReference type="SUPFAM" id="SSF52540">
    <property type="entry name" value="P-loop containing nucleoside triphosphate hydrolases"/>
    <property type="match status" value="2"/>
</dbReference>
<dbReference type="GO" id="GO:0016020">
    <property type="term" value="C:membrane"/>
    <property type="evidence" value="ECO:0007669"/>
    <property type="project" value="UniProtKB-SubCell"/>
</dbReference>
<evidence type="ECO:0000256" key="7">
    <source>
        <dbReference type="ARBA" id="ARBA00022989"/>
    </source>
</evidence>
<feature type="transmembrane region" description="Helical" evidence="10">
    <location>
        <begin position="354"/>
        <end position="372"/>
    </location>
</feature>
<dbReference type="FunFam" id="1.20.1560.10:FF:000010">
    <property type="entry name" value="Multidrug resistance-associated ABC transporter"/>
    <property type="match status" value="1"/>
</dbReference>
<dbReference type="SMART" id="SM00382">
    <property type="entry name" value="AAA"/>
    <property type="match status" value="2"/>
</dbReference>
<evidence type="ECO:0000313" key="13">
    <source>
        <dbReference type="EMBL" id="KAH0967131.1"/>
    </source>
</evidence>
<sequence length="1293" mass="141588">MWHMWVPSRPGHGEDGVGAGIEDKAELPESTANWLSILTFNWLSPVLTTGYTRPLQVDDLYHMPGNRLIADYADRLEKHTTDTTVLALALNDVCFRWFWLGGLFKLAGDLSQMVSPLLIRFLIATLSDPSQQALRAGFGYAVGLFFLLVFSVTSNVHGFYRSYTTGILIRGALMHTIYRRATMQLTDKAKLKHGLGTGKLMSLMSADVTRVDFCCGFFHSAWTSILQVLLCFALTVWSMGYSALPGFGLLALLYPLQTFMMGRLLRLRRASMPFTDARVKAVVEAVSTIRLVKTNAYEKSLLAKIGKLRSDEVVYLRKRMLLRALNTAVSYTAPTLAAVVSIVCYGATNENGMEASVIFSALALFLLLRTPLQALPIALSAIADARAALERLAVFMLASDEGEKSSADVVLQVEDAIFAYHDDEGLMTDDADVNAQEVKTAHATGLQGKVPAGQTQRLRVDSLVVKRSQLVCIVGPVASGKSSVFGALLGDMQLIRARSCRLNLQNSLSSSQLAFAPQTAWLLSETVRENIVFGRALDMAWYDEVLTRCCLHQDLKRLPEGDMTVVGEMGVSLSGGQKQRISLARAIYGRSPLLFLDDCFSALDAHVGARVFDMVVNQARRDEETTILLVTHSMALARQADHIVYMEKGRIVEQGSYELLSSRDGPFSLFVGSSLAPESTHDGDSGQPQYQEPKVKEAQEEGMATQNSRGRQEGRGDEIMQSEERLVGSVSRKTYIRYLLMGNAWLTVPLFVTSIIVYQGTSIVSPLWLSWWQDNQYTSISEDAYMGGYAAFGIGQSLGLFCMSATFAFFCFWCSNKLHRAAMSGVLGAPVAFFDTTPQGRITHRFSKDVDAVDNVVGETLRLFISTAVQAIGTIIVVTIVLPPFVAIGVALLLVYTWTGMYYRPSSRELRRLNNLLRSRIYEHFGESLSGLPTLKAFGAVSRFLEDNAGKIDAENTAYWLSVACQRWLNLRLDLCGAALVLAAGLLVVGLRGTIDPSSGGVVLSYVVTAQAVFGNMIRQSAEIENNMNSVERMLHYAYNIEQEPEHDVDDVDKGLKASEWPRAGRVQFQSLTLSHRPGLEPALRDVTLDIEPGEKVGVVGRTGAGKTTLVSALLRITEPTSGKILIDGVDIHTVGLHLLRSSLSVISQDAVLLAGTIRYNLDPFQHSNSEVKENGANVSQGQRSLISIARALVRRSRIVILDEATASIDGRADTALQIMLNEVMGDATVLTVAHRLDTIIATCDRVIVMDSGRVAEFDSIPKLFSRPDSLFRALCNASKVTVRGGSGDGGES</sequence>
<evidence type="ECO:0000256" key="9">
    <source>
        <dbReference type="SAM" id="MobiDB-lite"/>
    </source>
</evidence>
<evidence type="ECO:0000256" key="6">
    <source>
        <dbReference type="ARBA" id="ARBA00022840"/>
    </source>
</evidence>
<proteinExistence type="inferred from homology"/>
<dbReference type="Gene3D" id="3.40.50.300">
    <property type="entry name" value="P-loop containing nucleotide triphosphate hydrolases"/>
    <property type="match status" value="3"/>
</dbReference>
<feature type="transmembrane region" description="Helical" evidence="10">
    <location>
        <begin position="138"/>
        <end position="160"/>
    </location>
</feature>
<feature type="transmembrane region" description="Helical" evidence="10">
    <location>
        <begin position="243"/>
        <end position="265"/>
    </location>
</feature>
<evidence type="ECO:0000256" key="10">
    <source>
        <dbReference type="SAM" id="Phobius"/>
    </source>
</evidence>
<dbReference type="EMBL" id="JAIZPD010000002">
    <property type="protein sequence ID" value="KAH0967131.1"/>
    <property type="molecule type" value="Genomic_DNA"/>
</dbReference>
<dbReference type="GO" id="GO:0005524">
    <property type="term" value="F:ATP binding"/>
    <property type="evidence" value="ECO:0007669"/>
    <property type="project" value="UniProtKB-KW"/>
</dbReference>
<organism evidence="13 14">
    <name type="scientific">Hirsutella rhossiliensis</name>
    <dbReference type="NCBI Taxonomy" id="111463"/>
    <lineage>
        <taxon>Eukaryota</taxon>
        <taxon>Fungi</taxon>
        <taxon>Dikarya</taxon>
        <taxon>Ascomycota</taxon>
        <taxon>Pezizomycotina</taxon>
        <taxon>Sordariomycetes</taxon>
        <taxon>Hypocreomycetidae</taxon>
        <taxon>Hypocreales</taxon>
        <taxon>Ophiocordycipitaceae</taxon>
        <taxon>Hirsutella</taxon>
    </lineage>
</organism>
<feature type="transmembrane region" description="Helical" evidence="10">
    <location>
        <begin position="886"/>
        <end position="903"/>
    </location>
</feature>
<dbReference type="Gene3D" id="1.20.1560.10">
    <property type="entry name" value="ABC transporter type 1, transmembrane domain"/>
    <property type="match status" value="2"/>
</dbReference>
<dbReference type="PANTHER" id="PTHR24223">
    <property type="entry name" value="ATP-BINDING CASSETTE SUB-FAMILY C"/>
    <property type="match status" value="1"/>
</dbReference>
<feature type="compositionally biased region" description="Basic and acidic residues" evidence="9">
    <location>
        <begin position="710"/>
        <end position="720"/>
    </location>
</feature>
<dbReference type="CDD" id="cd18606">
    <property type="entry name" value="ABC_6TM_YOR1_D2_like"/>
    <property type="match status" value="1"/>
</dbReference>
<comment type="similarity">
    <text evidence="2">Belongs to the ABC transporter superfamily. ABCC family. Conjugate transporter (TC 3.A.1.208) subfamily.</text>
</comment>
<keyword evidence="3" id="KW-0813">Transport</keyword>
<dbReference type="Pfam" id="PF00005">
    <property type="entry name" value="ABC_tran"/>
    <property type="match status" value="2"/>
</dbReference>
<accession>A0A9P8SNF7</accession>
<evidence type="ECO:0000256" key="5">
    <source>
        <dbReference type="ARBA" id="ARBA00022741"/>
    </source>
</evidence>
<dbReference type="Proteomes" id="UP000824596">
    <property type="component" value="Unassembled WGS sequence"/>
</dbReference>
<keyword evidence="5" id="KW-0547">Nucleotide-binding</keyword>
<keyword evidence="7 10" id="KW-1133">Transmembrane helix</keyword>
<feature type="domain" description="ABC transmembrane type-1" evidence="12">
    <location>
        <begin position="756"/>
        <end position="1026"/>
    </location>
</feature>
<dbReference type="InterPro" id="IPR027417">
    <property type="entry name" value="P-loop_NTPase"/>
</dbReference>
<evidence type="ECO:0000259" key="11">
    <source>
        <dbReference type="PROSITE" id="PS50893"/>
    </source>
</evidence>
<feature type="region of interest" description="Disordered" evidence="9">
    <location>
        <begin position="677"/>
        <end position="720"/>
    </location>
</feature>
<feature type="transmembrane region" description="Helical" evidence="10">
    <location>
        <begin position="328"/>
        <end position="348"/>
    </location>
</feature>
<dbReference type="InterPro" id="IPR036640">
    <property type="entry name" value="ABC1_TM_sf"/>
</dbReference>
<feature type="domain" description="ABC transmembrane type-1" evidence="12">
    <location>
        <begin position="99"/>
        <end position="384"/>
    </location>
</feature>
<comment type="subcellular location">
    <subcellularLocation>
        <location evidence="1">Membrane</location>
        <topology evidence="1">Multi-pass membrane protein</topology>
    </subcellularLocation>
</comment>
<keyword evidence="8 10" id="KW-0472">Membrane</keyword>
<dbReference type="PROSITE" id="PS50893">
    <property type="entry name" value="ABC_TRANSPORTER_2"/>
    <property type="match status" value="2"/>
</dbReference>
<evidence type="ECO:0000256" key="3">
    <source>
        <dbReference type="ARBA" id="ARBA00022448"/>
    </source>
</evidence>
<evidence type="ECO:0000256" key="8">
    <source>
        <dbReference type="ARBA" id="ARBA00023136"/>
    </source>
</evidence>
<evidence type="ECO:0000259" key="12">
    <source>
        <dbReference type="PROSITE" id="PS50929"/>
    </source>
</evidence>
<keyword evidence="6" id="KW-0067">ATP-binding</keyword>
<dbReference type="OrthoDB" id="6500128at2759"/>
<keyword evidence="4 10" id="KW-0812">Transmembrane</keyword>
<feature type="domain" description="ABC transporter" evidence="11">
    <location>
        <begin position="433"/>
        <end position="673"/>
    </location>
</feature>
<dbReference type="GeneID" id="68351669"/>
<evidence type="ECO:0000313" key="14">
    <source>
        <dbReference type="Proteomes" id="UP000824596"/>
    </source>
</evidence>
<evidence type="ECO:0000256" key="1">
    <source>
        <dbReference type="ARBA" id="ARBA00004141"/>
    </source>
</evidence>
<evidence type="ECO:0000256" key="2">
    <source>
        <dbReference type="ARBA" id="ARBA00009726"/>
    </source>
</evidence>
<name>A0A9P8SNF7_9HYPO</name>
<feature type="transmembrane region" description="Helical" evidence="10">
    <location>
        <begin position="789"/>
        <end position="814"/>
    </location>
</feature>
<dbReference type="PROSITE" id="PS50929">
    <property type="entry name" value="ABC_TM1F"/>
    <property type="match status" value="2"/>
</dbReference>
<dbReference type="CDD" id="cd18597">
    <property type="entry name" value="ABC_6TM_YOR1_D1_like"/>
    <property type="match status" value="1"/>
</dbReference>
<feature type="transmembrane region" description="Helical" evidence="10">
    <location>
        <begin position="744"/>
        <end position="769"/>
    </location>
</feature>
<dbReference type="PANTHER" id="PTHR24223:SF456">
    <property type="entry name" value="MULTIDRUG RESISTANCE-ASSOCIATED PROTEIN LETHAL(2)03659"/>
    <property type="match status" value="1"/>
</dbReference>
<dbReference type="InterPro" id="IPR011527">
    <property type="entry name" value="ABC1_TM_dom"/>
</dbReference>
<feature type="domain" description="ABC transporter" evidence="11">
    <location>
        <begin position="1067"/>
        <end position="1277"/>
    </location>
</feature>